<dbReference type="GO" id="GO:0030416">
    <property type="term" value="P:methylamine metabolic process"/>
    <property type="evidence" value="ECO:0007669"/>
    <property type="project" value="InterPro"/>
</dbReference>
<dbReference type="AlphaFoldDB" id="A0A1Q5ZVI2"/>
<dbReference type="GO" id="GO:0016020">
    <property type="term" value="C:membrane"/>
    <property type="evidence" value="ECO:0007669"/>
    <property type="project" value="UniProtKB-SubCell"/>
</dbReference>
<evidence type="ECO:0000256" key="1">
    <source>
        <dbReference type="ARBA" id="ARBA00004141"/>
    </source>
</evidence>
<gene>
    <name evidence="7" type="ORF">RG47T_1154</name>
</gene>
<comment type="subcellular location">
    <subcellularLocation>
        <location evidence="1">Membrane</location>
        <topology evidence="1">Multi-pass membrane protein</topology>
    </subcellularLocation>
</comment>
<reference evidence="7 8" key="1">
    <citation type="submission" date="2016-11" db="EMBL/GenBank/DDBJ databases">
        <title>Whole Genome Sequencing of Mucilaginibacter polytrichastri RG4-7(T) isolated from the moss sample.</title>
        <authorList>
            <person name="Li Y."/>
        </authorList>
    </citation>
    <scope>NUCLEOTIDE SEQUENCE [LARGE SCALE GENOMIC DNA]</scope>
    <source>
        <strain evidence="7 8">RG4-7</strain>
    </source>
</reference>
<evidence type="ECO:0000313" key="7">
    <source>
        <dbReference type="EMBL" id="OKS85708.1"/>
    </source>
</evidence>
<dbReference type="Proteomes" id="UP000186720">
    <property type="component" value="Unassembled WGS sequence"/>
</dbReference>
<dbReference type="RefSeq" id="WP_074488504.1">
    <property type="nucleotide sequence ID" value="NZ_FPAM01000002.1"/>
</dbReference>
<comment type="caution">
    <text evidence="7">The sequence shown here is derived from an EMBL/GenBank/DDBJ whole genome shotgun (WGS) entry which is preliminary data.</text>
</comment>
<keyword evidence="8" id="KW-1185">Reference proteome</keyword>
<name>A0A1Q5ZVI2_9SPHI</name>
<dbReference type="OrthoDB" id="673785at2"/>
<keyword evidence="4 5" id="KW-0472">Membrane</keyword>
<accession>A0A1Q5ZVI2</accession>
<keyword evidence="3 5" id="KW-1133">Transmembrane helix</keyword>
<feature type="transmembrane region" description="Helical" evidence="5">
    <location>
        <begin position="113"/>
        <end position="131"/>
    </location>
</feature>
<evidence type="ECO:0000256" key="4">
    <source>
        <dbReference type="ARBA" id="ARBA00023136"/>
    </source>
</evidence>
<feature type="transmembrane region" description="Helical" evidence="5">
    <location>
        <begin position="79"/>
        <end position="101"/>
    </location>
</feature>
<feature type="transmembrane region" description="Helical" evidence="5">
    <location>
        <begin position="49"/>
        <end position="67"/>
    </location>
</feature>
<protein>
    <recommendedName>
        <fullName evidence="6">Methylamine utilisation protein MauE domain-containing protein</fullName>
    </recommendedName>
</protein>
<proteinExistence type="predicted"/>
<sequence length="148" mass="16544">MLNRKIILEIITALLVLLFLYTAINKFLDFEGFASDMNNQPFPNELTPVLIWVVPSLELSIVAALLFNKTREAGLFGSLLLIGLFTLYTAMVMLNGFSYVPCSCGGVIKNLTWPQHLVFNLCFVAISFIGIRLNRKHYSIQTTSGHAT</sequence>
<feature type="domain" description="Methylamine utilisation protein MauE" evidence="6">
    <location>
        <begin position="5"/>
        <end position="131"/>
    </location>
</feature>
<dbReference type="InterPro" id="IPR009908">
    <property type="entry name" value="Methylamine_util_MauE"/>
</dbReference>
<keyword evidence="2 5" id="KW-0812">Transmembrane</keyword>
<evidence type="ECO:0000313" key="8">
    <source>
        <dbReference type="Proteomes" id="UP000186720"/>
    </source>
</evidence>
<evidence type="ECO:0000259" key="6">
    <source>
        <dbReference type="Pfam" id="PF07291"/>
    </source>
</evidence>
<dbReference type="Pfam" id="PF07291">
    <property type="entry name" value="MauE"/>
    <property type="match status" value="1"/>
</dbReference>
<evidence type="ECO:0000256" key="5">
    <source>
        <dbReference type="SAM" id="Phobius"/>
    </source>
</evidence>
<evidence type="ECO:0000256" key="2">
    <source>
        <dbReference type="ARBA" id="ARBA00022692"/>
    </source>
</evidence>
<organism evidence="7 8">
    <name type="scientific">Mucilaginibacter polytrichastri</name>
    <dbReference type="NCBI Taxonomy" id="1302689"/>
    <lineage>
        <taxon>Bacteria</taxon>
        <taxon>Pseudomonadati</taxon>
        <taxon>Bacteroidota</taxon>
        <taxon>Sphingobacteriia</taxon>
        <taxon>Sphingobacteriales</taxon>
        <taxon>Sphingobacteriaceae</taxon>
        <taxon>Mucilaginibacter</taxon>
    </lineage>
</organism>
<dbReference type="EMBL" id="MPPL01000001">
    <property type="protein sequence ID" value="OKS85708.1"/>
    <property type="molecule type" value="Genomic_DNA"/>
</dbReference>
<evidence type="ECO:0000256" key="3">
    <source>
        <dbReference type="ARBA" id="ARBA00022989"/>
    </source>
</evidence>
<dbReference type="STRING" id="1302689.RG47T_1154"/>